<proteinExistence type="predicted"/>
<gene>
    <name evidence="2" type="ORF">SAMN05660477_03093</name>
</gene>
<feature type="compositionally biased region" description="Basic residues" evidence="1">
    <location>
        <begin position="10"/>
        <end position="23"/>
    </location>
</feature>
<sequence>MSRNTDANRKAHKKKIDQKKRKVHEAEEKRKARLKEIRDSFIEKENQQEDSES</sequence>
<organism evidence="2 3">
    <name type="scientific">Soonwooa buanensis</name>
    <dbReference type="NCBI Taxonomy" id="619805"/>
    <lineage>
        <taxon>Bacteria</taxon>
        <taxon>Pseudomonadati</taxon>
        <taxon>Bacteroidota</taxon>
        <taxon>Flavobacteriia</taxon>
        <taxon>Flavobacteriales</taxon>
        <taxon>Weeksellaceae</taxon>
        <taxon>Chryseobacterium group</taxon>
        <taxon>Soonwooa</taxon>
    </lineage>
</organism>
<name>A0A1T5GRY3_9FLAO</name>
<accession>A0A1T5GRY3</accession>
<dbReference type="RefSeq" id="WP_185116724.1">
    <property type="nucleotide sequence ID" value="NZ_FUYZ01000017.1"/>
</dbReference>
<keyword evidence="3" id="KW-1185">Reference proteome</keyword>
<dbReference type="AlphaFoldDB" id="A0A1T5GRY3"/>
<feature type="compositionally biased region" description="Basic and acidic residues" evidence="1">
    <location>
        <begin position="24"/>
        <end position="47"/>
    </location>
</feature>
<evidence type="ECO:0000313" key="2">
    <source>
        <dbReference type="EMBL" id="SKC11110.1"/>
    </source>
</evidence>
<feature type="region of interest" description="Disordered" evidence="1">
    <location>
        <begin position="1"/>
        <end position="53"/>
    </location>
</feature>
<dbReference type="Proteomes" id="UP000191112">
    <property type="component" value="Unassembled WGS sequence"/>
</dbReference>
<dbReference type="EMBL" id="FUYZ01000017">
    <property type="protein sequence ID" value="SKC11110.1"/>
    <property type="molecule type" value="Genomic_DNA"/>
</dbReference>
<dbReference type="STRING" id="619805.SAMN05660477_03093"/>
<reference evidence="2 3" key="1">
    <citation type="submission" date="2017-02" db="EMBL/GenBank/DDBJ databases">
        <authorList>
            <person name="Peterson S.W."/>
        </authorList>
    </citation>
    <scope>NUCLEOTIDE SEQUENCE [LARGE SCALE GENOMIC DNA]</scope>
    <source>
        <strain evidence="2 3">DSM 22323</strain>
    </source>
</reference>
<protein>
    <submittedName>
        <fullName evidence="2">Uncharacterized protein</fullName>
    </submittedName>
</protein>
<evidence type="ECO:0000313" key="3">
    <source>
        <dbReference type="Proteomes" id="UP000191112"/>
    </source>
</evidence>
<evidence type="ECO:0000256" key="1">
    <source>
        <dbReference type="SAM" id="MobiDB-lite"/>
    </source>
</evidence>